<accession>A0A0H4WY73</accession>
<organism evidence="2 3">
    <name type="scientific">Pseudomyxococcus hansupus</name>
    <dbReference type="NCBI Taxonomy" id="1297742"/>
    <lineage>
        <taxon>Bacteria</taxon>
        <taxon>Pseudomonadati</taxon>
        <taxon>Myxococcota</taxon>
        <taxon>Myxococcia</taxon>
        <taxon>Myxococcales</taxon>
        <taxon>Cystobacterineae</taxon>
        <taxon>Myxococcaceae</taxon>
        <taxon>Pseudomyxococcus</taxon>
    </lineage>
</organism>
<dbReference type="AlphaFoldDB" id="A0A0H4WY73"/>
<sequence length="81" mass="8996">MFLRTSTPLARGARAVVKLTPTGHPDIHAKATVVWLRETEERTHPAGMGLRFESLDSDTLGRLRQMISQQQQTQVKAGWAG</sequence>
<protein>
    <submittedName>
        <fullName evidence="2">Type IV pilus assembly protein PilZ</fullName>
    </submittedName>
</protein>
<dbReference type="EMBL" id="CP012109">
    <property type="protein sequence ID" value="AKQ66300.1"/>
    <property type="molecule type" value="Genomic_DNA"/>
</dbReference>
<name>A0A0H4WY73_9BACT</name>
<dbReference type="Pfam" id="PF07238">
    <property type="entry name" value="PilZ"/>
    <property type="match status" value="1"/>
</dbReference>
<reference evidence="2 3" key="1">
    <citation type="journal article" date="2016" name="PLoS ONE">
        <title>Complete Genome Sequence and Comparative Genomics of a Novel Myxobacterium Myxococcus hansupus.</title>
        <authorList>
            <person name="Sharma G."/>
            <person name="Narwani T."/>
            <person name="Subramanian S."/>
        </authorList>
    </citation>
    <scope>NUCLEOTIDE SEQUENCE [LARGE SCALE GENOMIC DNA]</scope>
    <source>
        <strain evidence="3">mixupus</strain>
    </source>
</reference>
<keyword evidence="3" id="KW-1185">Reference proteome</keyword>
<dbReference type="Proteomes" id="UP000009026">
    <property type="component" value="Chromosome"/>
</dbReference>
<dbReference type="KEGG" id="mym:A176_003212"/>
<dbReference type="STRING" id="1297742.A176_003212"/>
<dbReference type="GO" id="GO:0035438">
    <property type="term" value="F:cyclic-di-GMP binding"/>
    <property type="evidence" value="ECO:0007669"/>
    <property type="project" value="InterPro"/>
</dbReference>
<dbReference type="Gene3D" id="2.40.10.220">
    <property type="entry name" value="predicted glycosyltransferase like domains"/>
    <property type="match status" value="1"/>
</dbReference>
<evidence type="ECO:0000313" key="2">
    <source>
        <dbReference type="EMBL" id="AKQ66300.1"/>
    </source>
</evidence>
<proteinExistence type="predicted"/>
<feature type="domain" description="PilZ" evidence="1">
    <location>
        <begin position="1"/>
        <end position="68"/>
    </location>
</feature>
<evidence type="ECO:0000313" key="3">
    <source>
        <dbReference type="Proteomes" id="UP000009026"/>
    </source>
</evidence>
<gene>
    <name evidence="2" type="ORF">A176_003212</name>
</gene>
<evidence type="ECO:0000259" key="1">
    <source>
        <dbReference type="Pfam" id="PF07238"/>
    </source>
</evidence>
<dbReference type="PATRIC" id="fig|1297742.4.peg.3241"/>
<dbReference type="InterPro" id="IPR009875">
    <property type="entry name" value="PilZ_domain"/>
</dbReference>
<dbReference type="SUPFAM" id="SSF141371">
    <property type="entry name" value="PilZ domain-like"/>
    <property type="match status" value="1"/>
</dbReference>